<dbReference type="InterPro" id="IPR010427">
    <property type="entry name" value="DUF1023"/>
</dbReference>
<feature type="domain" description="DUF1023" evidence="1">
    <location>
        <begin position="343"/>
        <end position="466"/>
    </location>
</feature>
<accession>A0A1X0IUT2</accession>
<keyword evidence="3" id="KW-1185">Reference proteome</keyword>
<evidence type="ECO:0000259" key="1">
    <source>
        <dbReference type="Pfam" id="PF06259"/>
    </source>
</evidence>
<sequence>MSLPTVSQVLAWRPQALIDLAGAWDDAAGRLQAQADTVDHEVAGSAGVFTGSAATSAREAIGPTTAGLRGVCRALILAAAQARDAAEVITRGRDRVLAVVTDARGDGCAVSDDGTVDSPAAPSALLVACSGGSDEVARTMLDVRAAELTRSLQGALAALGAADAEAATAIDAAFDATPADPAPVRPAGAAGNPVADWPHLSQDSIAAAVAGMSDADRQRLIESRPHEVGNTDGVPWETRIAANRINIADAILDERRRIEVPDEVKLRAAVAPTLEAADAERLWAALHADPTLRAAAIAAYDDDARTRIAYYESLLADVPDPVDRDRRVPRQILAFDPQRESFIELSGDLTRAHALAVLVPGLNTTFDGAADDVATARRFVAGSTGDVAMITYLGGPFPTGRLLAGVVDATDPRYALKMAPRLVAFSEDVERRAGSMPVTYLGHSYGGSILGTAERFGLTADRVIYVEAAGAGVGVHDPSDWHNRNPDVLRFSLTAPGDPIGLVQGIPLGPHGADPDRLPGVIPLAAGRTLTGNPMGGLSSHSDVLNEPSDAWRNILAVITGDREHVRIG</sequence>
<evidence type="ECO:0000313" key="3">
    <source>
        <dbReference type="Proteomes" id="UP000192534"/>
    </source>
</evidence>
<dbReference type="GO" id="GO:0016787">
    <property type="term" value="F:hydrolase activity"/>
    <property type="evidence" value="ECO:0007669"/>
    <property type="project" value="UniProtKB-KW"/>
</dbReference>
<dbReference type="Gene3D" id="1.20.1260.20">
    <property type="entry name" value="PPE superfamily"/>
    <property type="match status" value="1"/>
</dbReference>
<dbReference type="Pfam" id="PF06259">
    <property type="entry name" value="Abhydrolase_8"/>
    <property type="match status" value="1"/>
</dbReference>
<evidence type="ECO:0000313" key="2">
    <source>
        <dbReference type="EMBL" id="ORB51843.1"/>
    </source>
</evidence>
<dbReference type="OrthoDB" id="5170249at2"/>
<proteinExistence type="predicted"/>
<dbReference type="EMBL" id="MVIH01000007">
    <property type="protein sequence ID" value="ORB51843.1"/>
    <property type="molecule type" value="Genomic_DNA"/>
</dbReference>
<reference evidence="2 3" key="1">
    <citation type="submission" date="2016-12" db="EMBL/GenBank/DDBJ databases">
        <title>The new phylogeny of genus Mycobacterium.</title>
        <authorList>
            <person name="Tortoli E."/>
            <person name="Trovato A."/>
            <person name="Cirillo D.M."/>
        </authorList>
    </citation>
    <scope>NUCLEOTIDE SEQUENCE [LARGE SCALE GENOMIC DNA]</scope>
    <source>
        <strain evidence="2 3">DSM 44223</strain>
    </source>
</reference>
<dbReference type="InterPro" id="IPR038332">
    <property type="entry name" value="PPE_sf"/>
</dbReference>
<comment type="caution">
    <text evidence="2">The sequence shown here is derived from an EMBL/GenBank/DDBJ whole genome shotgun (WGS) entry which is preliminary data.</text>
</comment>
<name>A0A1X0IUT2_MYCRH</name>
<dbReference type="AlphaFoldDB" id="A0A1X0IUT2"/>
<dbReference type="SUPFAM" id="SSF140453">
    <property type="entry name" value="EsxAB dimer-like"/>
    <property type="match status" value="1"/>
</dbReference>
<organism evidence="2 3">
    <name type="scientific">Mycolicibacterium rhodesiae</name>
    <name type="common">Mycobacterium rhodesiae</name>
    <dbReference type="NCBI Taxonomy" id="36814"/>
    <lineage>
        <taxon>Bacteria</taxon>
        <taxon>Bacillati</taxon>
        <taxon>Actinomycetota</taxon>
        <taxon>Actinomycetes</taxon>
        <taxon>Mycobacteriales</taxon>
        <taxon>Mycobacteriaceae</taxon>
        <taxon>Mycolicibacterium</taxon>
    </lineage>
</organism>
<dbReference type="RefSeq" id="WP_083120468.1">
    <property type="nucleotide sequence ID" value="NZ_JACKUO010000017.1"/>
</dbReference>
<keyword evidence="2" id="KW-0378">Hydrolase</keyword>
<gene>
    <name evidence="2" type="ORF">BST42_16945</name>
</gene>
<dbReference type="InterPro" id="IPR036689">
    <property type="entry name" value="ESAT-6-like_sf"/>
</dbReference>
<protein>
    <submittedName>
        <fullName evidence="2">Alpha/beta hydrolase</fullName>
    </submittedName>
</protein>
<dbReference type="Proteomes" id="UP000192534">
    <property type="component" value="Unassembled WGS sequence"/>
</dbReference>